<dbReference type="CDD" id="cd02440">
    <property type="entry name" value="AdoMet_MTases"/>
    <property type="match status" value="1"/>
</dbReference>
<protein>
    <submittedName>
        <fullName evidence="2">Class I SAM-dependent methyltransferase</fullName>
    </submittedName>
</protein>
<dbReference type="PANTHER" id="PTHR43861">
    <property type="entry name" value="TRANS-ACONITATE 2-METHYLTRANSFERASE-RELATED"/>
    <property type="match status" value="1"/>
</dbReference>
<feature type="domain" description="Methyltransferase type 11" evidence="1">
    <location>
        <begin position="41"/>
        <end position="137"/>
    </location>
</feature>
<evidence type="ECO:0000259" key="1">
    <source>
        <dbReference type="Pfam" id="PF08241"/>
    </source>
</evidence>
<evidence type="ECO:0000313" key="2">
    <source>
        <dbReference type="EMBL" id="MBL7255257.1"/>
    </source>
</evidence>
<dbReference type="RefSeq" id="WP_202991716.1">
    <property type="nucleotide sequence ID" value="NZ_JAENHO010000003.1"/>
</dbReference>
<dbReference type="SUPFAM" id="SSF53335">
    <property type="entry name" value="S-adenosyl-L-methionine-dependent methyltransferases"/>
    <property type="match status" value="1"/>
</dbReference>
<dbReference type="GO" id="GO:0032259">
    <property type="term" value="P:methylation"/>
    <property type="evidence" value="ECO:0007669"/>
    <property type="project" value="UniProtKB-KW"/>
</dbReference>
<dbReference type="Proteomes" id="UP000598996">
    <property type="component" value="Unassembled WGS sequence"/>
</dbReference>
<evidence type="ECO:0000313" key="3">
    <source>
        <dbReference type="Proteomes" id="UP000598996"/>
    </source>
</evidence>
<dbReference type="Pfam" id="PF08241">
    <property type="entry name" value="Methyltransf_11"/>
    <property type="match status" value="1"/>
</dbReference>
<gene>
    <name evidence="2" type="ORF">JKJ07_13120</name>
</gene>
<proteinExistence type="predicted"/>
<dbReference type="GO" id="GO:0008168">
    <property type="term" value="F:methyltransferase activity"/>
    <property type="evidence" value="ECO:0007669"/>
    <property type="project" value="UniProtKB-KW"/>
</dbReference>
<dbReference type="Gene3D" id="3.40.50.150">
    <property type="entry name" value="Vaccinia Virus protein VP39"/>
    <property type="match status" value="1"/>
</dbReference>
<comment type="caution">
    <text evidence="2">The sequence shown here is derived from an EMBL/GenBank/DDBJ whole genome shotgun (WGS) entry which is preliminary data.</text>
</comment>
<organism evidence="2 3">
    <name type="scientific">Paractinoplanes lichenicola</name>
    <dbReference type="NCBI Taxonomy" id="2802976"/>
    <lineage>
        <taxon>Bacteria</taxon>
        <taxon>Bacillati</taxon>
        <taxon>Actinomycetota</taxon>
        <taxon>Actinomycetes</taxon>
        <taxon>Micromonosporales</taxon>
        <taxon>Micromonosporaceae</taxon>
        <taxon>Paractinoplanes</taxon>
    </lineage>
</organism>
<keyword evidence="2" id="KW-0489">Methyltransferase</keyword>
<sequence>MRGARYDAVADFYDAGFSDPRDPVLTTVLDHLGPARGRRVLDLACGHGRVTRELARQGATAVGVDLSGALLDKARAQEQAEPLGVAYVHADAADATELKDESFDAVVCNFGLADIDDLDGAAATVRRVLRPGGLFVFSILHPCFAGTALVAGTWPADQSYYDEGFWVADNQSAALRRQVGANHRTLSTYVNTLSRHDLLLTATSEPSPPAAWRTDDRRDAARLPVFLVARCVRLDRR</sequence>
<dbReference type="InterPro" id="IPR029063">
    <property type="entry name" value="SAM-dependent_MTases_sf"/>
</dbReference>
<dbReference type="PANTHER" id="PTHR43861:SF1">
    <property type="entry name" value="TRANS-ACONITATE 2-METHYLTRANSFERASE"/>
    <property type="match status" value="1"/>
</dbReference>
<keyword evidence="2" id="KW-0808">Transferase</keyword>
<reference evidence="2 3" key="1">
    <citation type="submission" date="2021-01" db="EMBL/GenBank/DDBJ databases">
        <title>Actinoplanes sp. nov. LDG1-01 isolated from lichen.</title>
        <authorList>
            <person name="Saeng-In P."/>
            <person name="Phongsopitanun W."/>
            <person name="Kanchanasin P."/>
            <person name="Yuki M."/>
            <person name="Kudo T."/>
            <person name="Ohkuma M."/>
            <person name="Tanasupawat S."/>
        </authorList>
    </citation>
    <scope>NUCLEOTIDE SEQUENCE [LARGE SCALE GENOMIC DNA]</scope>
    <source>
        <strain evidence="2 3">LDG1-01</strain>
    </source>
</reference>
<accession>A0ABS1VKK8</accession>
<name>A0ABS1VKK8_9ACTN</name>
<dbReference type="EMBL" id="JAENHO010000003">
    <property type="protein sequence ID" value="MBL7255257.1"/>
    <property type="molecule type" value="Genomic_DNA"/>
</dbReference>
<keyword evidence="3" id="KW-1185">Reference proteome</keyword>
<dbReference type="InterPro" id="IPR013216">
    <property type="entry name" value="Methyltransf_11"/>
</dbReference>